<dbReference type="InterPro" id="IPR053157">
    <property type="entry name" value="Sterol_Uptake_Regulator"/>
</dbReference>
<dbReference type="PANTHER" id="PTHR47784:SF5">
    <property type="entry name" value="STEROL UPTAKE CONTROL PROTEIN 2"/>
    <property type="match status" value="1"/>
</dbReference>
<feature type="region of interest" description="Disordered" evidence="2">
    <location>
        <begin position="480"/>
        <end position="521"/>
    </location>
</feature>
<dbReference type="GO" id="GO:0008270">
    <property type="term" value="F:zinc ion binding"/>
    <property type="evidence" value="ECO:0007669"/>
    <property type="project" value="InterPro"/>
</dbReference>
<evidence type="ECO:0000313" key="4">
    <source>
        <dbReference type="EMBL" id="KAF1829713.1"/>
    </source>
</evidence>
<feature type="compositionally biased region" description="Low complexity" evidence="2">
    <location>
        <begin position="52"/>
        <end position="64"/>
    </location>
</feature>
<organism evidence="4 5">
    <name type="scientific">Decorospora gaudefroyi</name>
    <dbReference type="NCBI Taxonomy" id="184978"/>
    <lineage>
        <taxon>Eukaryota</taxon>
        <taxon>Fungi</taxon>
        <taxon>Dikarya</taxon>
        <taxon>Ascomycota</taxon>
        <taxon>Pezizomycotina</taxon>
        <taxon>Dothideomycetes</taxon>
        <taxon>Pleosporomycetidae</taxon>
        <taxon>Pleosporales</taxon>
        <taxon>Pleosporineae</taxon>
        <taxon>Pleosporaceae</taxon>
        <taxon>Decorospora</taxon>
    </lineage>
</organism>
<keyword evidence="5" id="KW-1185">Reference proteome</keyword>
<dbReference type="Gene3D" id="4.10.240.10">
    <property type="entry name" value="Zn(2)-C6 fungal-type DNA-binding domain"/>
    <property type="match status" value="1"/>
</dbReference>
<dbReference type="SUPFAM" id="SSF57701">
    <property type="entry name" value="Zn2/Cys6 DNA-binding domain"/>
    <property type="match status" value="1"/>
</dbReference>
<keyword evidence="1" id="KW-0539">Nucleus</keyword>
<evidence type="ECO:0000256" key="1">
    <source>
        <dbReference type="ARBA" id="ARBA00023242"/>
    </source>
</evidence>
<dbReference type="PROSITE" id="PS50048">
    <property type="entry name" value="ZN2_CY6_FUNGAL_2"/>
    <property type="match status" value="1"/>
</dbReference>
<feature type="region of interest" description="Disordered" evidence="2">
    <location>
        <begin position="50"/>
        <end position="117"/>
    </location>
</feature>
<feature type="compositionally biased region" description="Low complexity" evidence="2">
    <location>
        <begin position="103"/>
        <end position="115"/>
    </location>
</feature>
<dbReference type="InterPro" id="IPR036864">
    <property type="entry name" value="Zn2-C6_fun-type_DNA-bd_sf"/>
</dbReference>
<gene>
    <name evidence="4" type="ORF">BDW02DRAFT_573716</name>
</gene>
<evidence type="ECO:0000259" key="3">
    <source>
        <dbReference type="PROSITE" id="PS50048"/>
    </source>
</evidence>
<dbReference type="EMBL" id="ML975428">
    <property type="protein sequence ID" value="KAF1829713.1"/>
    <property type="molecule type" value="Genomic_DNA"/>
</dbReference>
<feature type="domain" description="Zn(2)-C6 fungal-type" evidence="3">
    <location>
        <begin position="12"/>
        <end position="41"/>
    </location>
</feature>
<name>A0A6A5K8L7_9PLEO</name>
<dbReference type="PROSITE" id="PS00463">
    <property type="entry name" value="ZN2_CY6_FUNGAL_1"/>
    <property type="match status" value="1"/>
</dbReference>
<accession>A0A6A5K8L7</accession>
<dbReference type="InterPro" id="IPR001138">
    <property type="entry name" value="Zn2Cys6_DnaBD"/>
</dbReference>
<proteinExistence type="predicted"/>
<evidence type="ECO:0000313" key="5">
    <source>
        <dbReference type="Proteomes" id="UP000800040"/>
    </source>
</evidence>
<feature type="compositionally biased region" description="Polar residues" evidence="2">
    <location>
        <begin position="488"/>
        <end position="512"/>
    </location>
</feature>
<dbReference type="Proteomes" id="UP000800040">
    <property type="component" value="Unassembled WGS sequence"/>
</dbReference>
<protein>
    <recommendedName>
        <fullName evidence="3">Zn(2)-C6 fungal-type domain-containing protein</fullName>
    </recommendedName>
</protein>
<dbReference type="PANTHER" id="PTHR47784">
    <property type="entry name" value="STEROL UPTAKE CONTROL PROTEIN 2"/>
    <property type="match status" value="1"/>
</dbReference>
<dbReference type="CDD" id="cd00067">
    <property type="entry name" value="GAL4"/>
    <property type="match status" value="1"/>
</dbReference>
<reference evidence="4" key="1">
    <citation type="submission" date="2020-01" db="EMBL/GenBank/DDBJ databases">
        <authorList>
            <consortium name="DOE Joint Genome Institute"/>
            <person name="Haridas S."/>
            <person name="Albert R."/>
            <person name="Binder M."/>
            <person name="Bloem J."/>
            <person name="Labutti K."/>
            <person name="Salamov A."/>
            <person name="Andreopoulos B."/>
            <person name="Baker S.E."/>
            <person name="Barry K."/>
            <person name="Bills G."/>
            <person name="Bluhm B.H."/>
            <person name="Cannon C."/>
            <person name="Castanera R."/>
            <person name="Culley D.E."/>
            <person name="Daum C."/>
            <person name="Ezra D."/>
            <person name="Gonzalez J.B."/>
            <person name="Henrissat B."/>
            <person name="Kuo A."/>
            <person name="Liang C."/>
            <person name="Lipzen A."/>
            <person name="Lutzoni F."/>
            <person name="Magnuson J."/>
            <person name="Mondo S."/>
            <person name="Nolan M."/>
            <person name="Ohm R."/>
            <person name="Pangilinan J."/>
            <person name="Park H.-J."/>
            <person name="Ramirez L."/>
            <person name="Alfaro M."/>
            <person name="Sun H."/>
            <person name="Tritt A."/>
            <person name="Yoshinaga Y."/>
            <person name="Zwiers L.-H."/>
            <person name="Turgeon B.G."/>
            <person name="Goodwin S.B."/>
            <person name="Spatafora J.W."/>
            <person name="Crous P.W."/>
            <person name="Grigoriev I.V."/>
        </authorList>
    </citation>
    <scope>NUCLEOTIDE SEQUENCE</scope>
    <source>
        <strain evidence="4">P77</strain>
    </source>
</reference>
<evidence type="ECO:0000256" key="2">
    <source>
        <dbReference type="SAM" id="MobiDB-lite"/>
    </source>
</evidence>
<dbReference type="Pfam" id="PF00172">
    <property type="entry name" value="Zn_clus"/>
    <property type="match status" value="1"/>
</dbReference>
<dbReference type="OrthoDB" id="3546279at2759"/>
<dbReference type="AlphaFoldDB" id="A0A6A5K8L7"/>
<dbReference type="GO" id="GO:0001228">
    <property type="term" value="F:DNA-binding transcription activator activity, RNA polymerase II-specific"/>
    <property type="evidence" value="ECO:0007669"/>
    <property type="project" value="TreeGrafter"/>
</dbReference>
<dbReference type="SMART" id="SM00066">
    <property type="entry name" value="GAL4"/>
    <property type="match status" value="1"/>
</dbReference>
<sequence>MPRLGHKKSRLGCRQCKARHVKCDELRPCSNCARHGVPCSLVTWDPNAPQPTASVSSTSTGSRQSEPEEAGHSTTRSLPAPMPSVHIDYRHDSPNPPIRDAKAASSTSEGSSPASQPDQYPFLTSFIHQAEVSQSDLWLRDLELLHHWTIEAYDELSQRDDMRDTWRVEAPKHAISHPCLMHEILAFASFHKAYKLPTEQKHQYYTFGIHHQDLAIRGIRQKLHNVMAHEAAALLATSTLLTLSVFASTGYEAQLTSTTTSQDAIEGILNIFSLMQGMGKVVALAHSTIRDSFIAPMFKDAVELIPSQPMLLELMQHIPTLVTFVEGNRDLPEVEQKVYLATIAHFEPILQMAIQPRIDNRELRFLFFWPLHLESDFLNLVRRRHSGALVIIMYYTTILYASEPRYWFMDGWGPRLMRTCYEAVDRSWMSAMQWPKSFLNQEKMFVVLADLLRRREASDAQAQALGAHLQPVSIPHRQPAFYEETSKAPISQQSSATRHGEQKPNTYANNPSANPPHPEGR</sequence>